<comment type="caution">
    <text evidence="11">The sequence shown here is derived from an EMBL/GenBank/DDBJ whole genome shotgun (WGS) entry which is preliminary data.</text>
</comment>
<keyword evidence="6" id="KW-0106">Calcium</keyword>
<dbReference type="Gene3D" id="3.40.50.200">
    <property type="entry name" value="Peptidase S8/S53 domain"/>
    <property type="match status" value="1"/>
</dbReference>
<keyword evidence="3" id="KW-0479">Metal-binding</keyword>
<feature type="compositionally biased region" description="Pro residues" evidence="8">
    <location>
        <begin position="205"/>
        <end position="216"/>
    </location>
</feature>
<keyword evidence="4" id="KW-0378">Hydrolase</keyword>
<organism evidence="11 12">
    <name type="scientific">Nostocoides vanveenii</name>
    <dbReference type="NCBI Taxonomy" id="330835"/>
    <lineage>
        <taxon>Bacteria</taxon>
        <taxon>Bacillati</taxon>
        <taxon>Actinomycetota</taxon>
        <taxon>Actinomycetes</taxon>
        <taxon>Micrococcales</taxon>
        <taxon>Intrasporangiaceae</taxon>
        <taxon>Nostocoides</taxon>
    </lineage>
</organism>
<dbReference type="PANTHER" id="PTHR14218:SF15">
    <property type="entry name" value="TRIPEPTIDYL-PEPTIDASE 1"/>
    <property type="match status" value="1"/>
</dbReference>
<dbReference type="SUPFAM" id="SSF54897">
    <property type="entry name" value="Protease propeptides/inhibitors"/>
    <property type="match status" value="1"/>
</dbReference>
<feature type="signal peptide" evidence="9">
    <location>
        <begin position="1"/>
        <end position="22"/>
    </location>
</feature>
<evidence type="ECO:0000256" key="8">
    <source>
        <dbReference type="SAM" id="MobiDB-lite"/>
    </source>
</evidence>
<feature type="domain" description="Peptidase S53" evidence="10">
    <location>
        <begin position="250"/>
        <end position="657"/>
    </location>
</feature>
<evidence type="ECO:0000256" key="5">
    <source>
        <dbReference type="ARBA" id="ARBA00022825"/>
    </source>
</evidence>
<dbReference type="Pfam" id="PF00082">
    <property type="entry name" value="Peptidase_S8"/>
    <property type="match status" value="1"/>
</dbReference>
<name>A0ABP4WYT6_9MICO</name>
<evidence type="ECO:0000256" key="2">
    <source>
        <dbReference type="ARBA" id="ARBA00022670"/>
    </source>
</evidence>
<dbReference type="PROSITE" id="PS00138">
    <property type="entry name" value="SUBTILASE_SER"/>
    <property type="match status" value="1"/>
</dbReference>
<accession>A0ABP4WYT6</accession>
<comment type="cofactor">
    <cofactor evidence="1">
        <name>Ca(2+)</name>
        <dbReference type="ChEBI" id="CHEBI:29108"/>
    </cofactor>
</comment>
<evidence type="ECO:0000259" key="10">
    <source>
        <dbReference type="PROSITE" id="PS51695"/>
    </source>
</evidence>
<feature type="chain" id="PRO_5046261299" evidence="9">
    <location>
        <begin position="23"/>
        <end position="657"/>
    </location>
</feature>
<dbReference type="SUPFAM" id="SSF52743">
    <property type="entry name" value="Subtilisin-like"/>
    <property type="match status" value="1"/>
</dbReference>
<evidence type="ECO:0000313" key="12">
    <source>
        <dbReference type="Proteomes" id="UP001501475"/>
    </source>
</evidence>
<evidence type="ECO:0000256" key="3">
    <source>
        <dbReference type="ARBA" id="ARBA00022723"/>
    </source>
</evidence>
<dbReference type="PANTHER" id="PTHR14218">
    <property type="entry name" value="PROTEASE S8 TRIPEPTIDYL PEPTIDASE I CLN2"/>
    <property type="match status" value="1"/>
</dbReference>
<keyword evidence="12" id="KW-1185">Reference proteome</keyword>
<feature type="region of interest" description="Disordered" evidence="8">
    <location>
        <begin position="195"/>
        <end position="220"/>
    </location>
</feature>
<keyword evidence="5" id="KW-0720">Serine protease</keyword>
<evidence type="ECO:0000256" key="1">
    <source>
        <dbReference type="ARBA" id="ARBA00001913"/>
    </source>
</evidence>
<evidence type="ECO:0000256" key="9">
    <source>
        <dbReference type="SAM" id="SignalP"/>
    </source>
</evidence>
<dbReference type="PROSITE" id="PS51695">
    <property type="entry name" value="SEDOLISIN"/>
    <property type="match status" value="1"/>
</dbReference>
<evidence type="ECO:0000256" key="6">
    <source>
        <dbReference type="ARBA" id="ARBA00022837"/>
    </source>
</evidence>
<protein>
    <submittedName>
        <fullName evidence="11">S53 family peptidase</fullName>
    </submittedName>
</protein>
<dbReference type="InterPro" id="IPR000209">
    <property type="entry name" value="Peptidase_S8/S53_dom"/>
</dbReference>
<dbReference type="CDD" id="cd11377">
    <property type="entry name" value="Pro-peptidase_S53"/>
    <property type="match status" value="1"/>
</dbReference>
<dbReference type="InterPro" id="IPR023828">
    <property type="entry name" value="Peptidase_S8_Ser-AS"/>
</dbReference>
<sequence>MVVSKRSQLAVIASAASVLALAAPAMASASNAHKVVTAAPSWTASLRTTRAPVASARMDVYVVLALRDPAGAESLAASVSNPGSASYRHFVTAAQWRQRFAPTSEQAAQVSNWLRANGFSIDEVPSNNRYIRASARTSDIEKAFGTRLGTFRRNGQAVTAPTTALSVPADLAAVVAGIGGLDTSAMAHPMNAGVERTQARGSGDPVPPGQLPPPEPVFRNSGPCSTYFGEKTATSVINWQGTKRPYAPCGYKPAQLRGAYGVGTGAGSGKGARIAITDAFAAPYIKADAQAYARKNDPGHLWRPGQLTQVLPKSYHHIDECGGAGWYGEETLDVESAHALAPDANVVYVGGRSCMDADLDAAIDKVVNGELADMVSNSWGETESDGSAVADMTHQTALQAAAQGISLLVSSGDNGDEIANTARRQADAPANDPLFTAVGGTSLGVNKTNGYGFEQGWGTGKSVLTDGKWDPMPPAWVYGAGGGTSRLFTQPAYQKGVVPDTIAHYFGTAKAMRAVPDIALDGDPQTGFLMGMTQTFPDGSLRYSQYRIGGTSLSSPLMAGVTADAISLSGGAKLGFLNPAIYAMAGSSAVRDVNHGRTVDTAVVRVDYINGFDAADGLRTSLRTFNQTGTIYTRPGYDDVTGVGTPAGTAFLRALSR</sequence>
<dbReference type="InterPro" id="IPR050819">
    <property type="entry name" value="Tripeptidyl-peptidase_I"/>
</dbReference>
<proteinExistence type="predicted"/>
<keyword evidence="9" id="KW-0732">Signal</keyword>
<dbReference type="Proteomes" id="UP001501475">
    <property type="component" value="Unassembled WGS sequence"/>
</dbReference>
<keyword evidence="2" id="KW-0645">Protease</keyword>
<dbReference type="InterPro" id="IPR015366">
    <property type="entry name" value="S53_propep"/>
</dbReference>
<reference evidence="12" key="1">
    <citation type="journal article" date="2019" name="Int. J. Syst. Evol. Microbiol.">
        <title>The Global Catalogue of Microorganisms (GCM) 10K type strain sequencing project: providing services to taxonomists for standard genome sequencing and annotation.</title>
        <authorList>
            <consortium name="The Broad Institute Genomics Platform"/>
            <consortium name="The Broad Institute Genome Sequencing Center for Infectious Disease"/>
            <person name="Wu L."/>
            <person name="Ma J."/>
        </authorList>
    </citation>
    <scope>NUCLEOTIDE SEQUENCE [LARGE SCALE GENOMIC DNA]</scope>
    <source>
        <strain evidence="12">JCM 15591</strain>
    </source>
</reference>
<dbReference type="EMBL" id="BAAAPN010000057">
    <property type="protein sequence ID" value="GAA1766205.1"/>
    <property type="molecule type" value="Genomic_DNA"/>
</dbReference>
<dbReference type="InterPro" id="IPR030400">
    <property type="entry name" value="Sedolisin_dom"/>
</dbReference>
<keyword evidence="7" id="KW-0865">Zymogen</keyword>
<dbReference type="Pfam" id="PF09286">
    <property type="entry name" value="Pro-kuma_activ"/>
    <property type="match status" value="1"/>
</dbReference>
<evidence type="ECO:0000256" key="4">
    <source>
        <dbReference type="ARBA" id="ARBA00022801"/>
    </source>
</evidence>
<dbReference type="RefSeq" id="WP_344067159.1">
    <property type="nucleotide sequence ID" value="NZ_BAAAPN010000057.1"/>
</dbReference>
<dbReference type="InterPro" id="IPR036852">
    <property type="entry name" value="Peptidase_S8/S53_dom_sf"/>
</dbReference>
<dbReference type="SMART" id="SM00944">
    <property type="entry name" value="Pro-kuma_activ"/>
    <property type="match status" value="1"/>
</dbReference>
<gene>
    <name evidence="11" type="ORF">GCM10009810_26310</name>
</gene>
<evidence type="ECO:0000313" key="11">
    <source>
        <dbReference type="EMBL" id="GAA1766205.1"/>
    </source>
</evidence>
<dbReference type="CDD" id="cd04056">
    <property type="entry name" value="Peptidases_S53"/>
    <property type="match status" value="1"/>
</dbReference>
<evidence type="ECO:0000256" key="7">
    <source>
        <dbReference type="ARBA" id="ARBA00023145"/>
    </source>
</evidence>